<comment type="caution">
    <text evidence="1">The sequence shown here is derived from an EMBL/GenBank/DDBJ whole genome shotgun (WGS) entry which is preliminary data.</text>
</comment>
<keyword evidence="2" id="KW-1185">Reference proteome</keyword>
<reference evidence="1" key="2">
    <citation type="submission" date="2020-11" db="EMBL/GenBank/DDBJ databases">
        <authorList>
            <consortium name="DOE Joint Genome Institute"/>
            <person name="Kuo A."/>
            <person name="Miyauchi S."/>
            <person name="Kiss E."/>
            <person name="Drula E."/>
            <person name="Kohler A."/>
            <person name="Sanchez-Garcia M."/>
            <person name="Andreopoulos B."/>
            <person name="Barry K.W."/>
            <person name="Bonito G."/>
            <person name="Buee M."/>
            <person name="Carver A."/>
            <person name="Chen C."/>
            <person name="Cichocki N."/>
            <person name="Clum A."/>
            <person name="Culley D."/>
            <person name="Crous P.W."/>
            <person name="Fauchery L."/>
            <person name="Girlanda M."/>
            <person name="Hayes R."/>
            <person name="Keri Z."/>
            <person name="Labutti K."/>
            <person name="Lipzen A."/>
            <person name="Lombard V."/>
            <person name="Magnuson J."/>
            <person name="Maillard F."/>
            <person name="Morin E."/>
            <person name="Murat C."/>
            <person name="Nolan M."/>
            <person name="Ohm R."/>
            <person name="Pangilinan J."/>
            <person name="Pereira M."/>
            <person name="Perotto S."/>
            <person name="Peter M."/>
            <person name="Riley R."/>
            <person name="Sitrit Y."/>
            <person name="Stielow B."/>
            <person name="Szollosi G."/>
            <person name="Zifcakova L."/>
            <person name="Stursova M."/>
            <person name="Spatafora J.W."/>
            <person name="Tedersoo L."/>
            <person name="Vaario L.-M."/>
            <person name="Yamada A."/>
            <person name="Yan M."/>
            <person name="Wang P."/>
            <person name="Xu J."/>
            <person name="Bruns T."/>
            <person name="Baldrian P."/>
            <person name="Vilgalys R."/>
            <person name="Henrissat B."/>
            <person name="Grigoriev I.V."/>
            <person name="Hibbett D."/>
            <person name="Nagy L.G."/>
            <person name="Martin F.M."/>
        </authorList>
    </citation>
    <scope>NUCLEOTIDE SEQUENCE</scope>
    <source>
        <strain evidence="1">UH-Tt-Lm1</strain>
    </source>
</reference>
<organism evidence="1 2">
    <name type="scientific">Thelephora terrestris</name>
    <dbReference type="NCBI Taxonomy" id="56493"/>
    <lineage>
        <taxon>Eukaryota</taxon>
        <taxon>Fungi</taxon>
        <taxon>Dikarya</taxon>
        <taxon>Basidiomycota</taxon>
        <taxon>Agaricomycotina</taxon>
        <taxon>Agaricomycetes</taxon>
        <taxon>Thelephorales</taxon>
        <taxon>Thelephoraceae</taxon>
        <taxon>Thelephora</taxon>
    </lineage>
</organism>
<gene>
    <name evidence="1" type="ORF">BJ322DRAFT_1072649</name>
</gene>
<protein>
    <submittedName>
        <fullName evidence="1">Uncharacterized protein</fullName>
    </submittedName>
</protein>
<dbReference type="OrthoDB" id="3328115at2759"/>
<name>A0A9P6HAK1_9AGAM</name>
<sequence>MAYFNNNASFYPEFLSAEGFDYIYSSVSKASTAEEVHDALITHWSEPGQPDPVVGSSASLPTPANHEYMAPGSSWMPQADWYSRPSFADHDWRMPETQPELPGFLSSSSSLANALGTEVPTVMPAPGSFPLGYWGNIQGGPSTSTFDPLNMYTTYQLSTGPTRTEQTQATRRFQPYGTSRTRTIEYANAEAGPSTLAPPPVPYVGPPAPEPSGGLLSETSADAEQTQTILEEDEVPRQVTQRTGVPTTGEAKPRRYRVQAKGPTSSLLEWAKTQMAREELPSFNEALAAAVEAIQTIRPALNQEPYLAKTALKREQPLSTKAEKERGRRTVERGLYKELSRMYPRGPKPWLRHELLARVVQDLPTHQDPPMTTP</sequence>
<evidence type="ECO:0000313" key="1">
    <source>
        <dbReference type="EMBL" id="KAF9782796.1"/>
    </source>
</evidence>
<proteinExistence type="predicted"/>
<dbReference type="Proteomes" id="UP000736335">
    <property type="component" value="Unassembled WGS sequence"/>
</dbReference>
<dbReference type="EMBL" id="WIUZ02000011">
    <property type="protein sequence ID" value="KAF9782796.1"/>
    <property type="molecule type" value="Genomic_DNA"/>
</dbReference>
<reference evidence="1" key="1">
    <citation type="journal article" date="2020" name="Nat. Commun.">
        <title>Large-scale genome sequencing of mycorrhizal fungi provides insights into the early evolution of symbiotic traits.</title>
        <authorList>
            <person name="Miyauchi S."/>
            <person name="Kiss E."/>
            <person name="Kuo A."/>
            <person name="Drula E."/>
            <person name="Kohler A."/>
            <person name="Sanchez-Garcia M."/>
            <person name="Morin E."/>
            <person name="Andreopoulos B."/>
            <person name="Barry K.W."/>
            <person name="Bonito G."/>
            <person name="Buee M."/>
            <person name="Carver A."/>
            <person name="Chen C."/>
            <person name="Cichocki N."/>
            <person name="Clum A."/>
            <person name="Culley D."/>
            <person name="Crous P.W."/>
            <person name="Fauchery L."/>
            <person name="Girlanda M."/>
            <person name="Hayes R.D."/>
            <person name="Keri Z."/>
            <person name="LaButti K."/>
            <person name="Lipzen A."/>
            <person name="Lombard V."/>
            <person name="Magnuson J."/>
            <person name="Maillard F."/>
            <person name="Murat C."/>
            <person name="Nolan M."/>
            <person name="Ohm R.A."/>
            <person name="Pangilinan J."/>
            <person name="Pereira M.F."/>
            <person name="Perotto S."/>
            <person name="Peter M."/>
            <person name="Pfister S."/>
            <person name="Riley R."/>
            <person name="Sitrit Y."/>
            <person name="Stielow J.B."/>
            <person name="Szollosi G."/>
            <person name="Zifcakova L."/>
            <person name="Stursova M."/>
            <person name="Spatafora J.W."/>
            <person name="Tedersoo L."/>
            <person name="Vaario L.M."/>
            <person name="Yamada A."/>
            <person name="Yan M."/>
            <person name="Wang P."/>
            <person name="Xu J."/>
            <person name="Bruns T."/>
            <person name="Baldrian P."/>
            <person name="Vilgalys R."/>
            <person name="Dunand C."/>
            <person name="Henrissat B."/>
            <person name="Grigoriev I.V."/>
            <person name="Hibbett D."/>
            <person name="Nagy L.G."/>
            <person name="Martin F.M."/>
        </authorList>
    </citation>
    <scope>NUCLEOTIDE SEQUENCE</scope>
    <source>
        <strain evidence="1">UH-Tt-Lm1</strain>
    </source>
</reference>
<accession>A0A9P6HAK1</accession>
<dbReference type="AlphaFoldDB" id="A0A9P6HAK1"/>
<evidence type="ECO:0000313" key="2">
    <source>
        <dbReference type="Proteomes" id="UP000736335"/>
    </source>
</evidence>